<evidence type="ECO:0000256" key="4">
    <source>
        <dbReference type="PROSITE-ProRule" id="PRU00134"/>
    </source>
</evidence>
<dbReference type="OrthoDB" id="265717at2759"/>
<keyword evidence="3" id="KW-0862">Zinc</keyword>
<gene>
    <name evidence="7" type="primary">msta_23</name>
    <name evidence="7" type="ORF">c0_g1_i1</name>
</gene>
<dbReference type="CDD" id="cd20071">
    <property type="entry name" value="SET_SMYD"/>
    <property type="match status" value="1"/>
</dbReference>
<protein>
    <submittedName>
        <fullName evidence="7">Protein msta, isoform A</fullName>
    </submittedName>
</protein>
<sequence length="549" mass="62223">MTNPGNCAFCGVAASQKCGGCRNVVYCGKEHQIIHWKKGHKAECKCYEIATNDILGRHLRATRDIKKGEIFLREKPFIYGPKVASTPTCLGCHRSLPNPVPPQKNFYKCSRCSWPLCGPQCENSSHHIDECELMSARKFKAKIDFDPTKEGTGKKESAYCVILPLRCILLRNKNPEAFARFAQLEDNLNERLNTPLYRILSANLLTFIKTIMGFSEWSDDEVLRVAARLDTNTFEVRQAAAGQKLRAIYTNAAMISHDCVSNARHTFDDQMQILFIAKQKIAKGEIIATSYTQPLKSTLMRRQHLSQAKCFECTCARCKDPEELGTFAGAILCSRCKVGKVSCCFKMSIQRPTYKCSLQIISTDPLDNGALWKCQLCPHEIPAKQINWGNGAMLKEIESLNKTSPRAFEEFLHRYRDTLHEKNTHVLQVKYALTQLYGNAPGFQMHEMNDAAVKRKVELCQELLEVADILDGGWSIFRGNLLLDLQEALVVQAKREFERGLLTKANVQEKLTEAMELLKEAVEIMKLEPDMQETLTERTQQLAKELELD</sequence>
<dbReference type="PROSITE" id="PS01360">
    <property type="entry name" value="ZF_MYND_1"/>
    <property type="match status" value="1"/>
</dbReference>
<proteinExistence type="predicted"/>
<dbReference type="Pfam" id="PF01753">
    <property type="entry name" value="zf-MYND"/>
    <property type="match status" value="1"/>
</dbReference>
<dbReference type="PROSITE" id="PS50280">
    <property type="entry name" value="SET"/>
    <property type="match status" value="1"/>
</dbReference>
<dbReference type="PANTHER" id="PTHR46455:SF1">
    <property type="entry name" value="SET AND MYND DOMAIN CONTAINING, ARTHROPOD-SPECIFIC, MEMBER 2"/>
    <property type="match status" value="1"/>
</dbReference>
<dbReference type="PROSITE" id="PS50865">
    <property type="entry name" value="ZF_MYND_2"/>
    <property type="match status" value="1"/>
</dbReference>
<accession>A0A0K8VTR0</accession>
<dbReference type="Gene3D" id="2.170.270.10">
    <property type="entry name" value="SET domain"/>
    <property type="match status" value="1"/>
</dbReference>
<dbReference type="EMBL" id="GDHF01010048">
    <property type="protein sequence ID" value="JAI42266.1"/>
    <property type="molecule type" value="Transcribed_RNA"/>
</dbReference>
<organism evidence="7">
    <name type="scientific">Bactrocera latifrons</name>
    <name type="common">Malaysian fruit fly</name>
    <name type="synonym">Chaetodacus latifrons</name>
    <dbReference type="NCBI Taxonomy" id="174628"/>
    <lineage>
        <taxon>Eukaryota</taxon>
        <taxon>Metazoa</taxon>
        <taxon>Ecdysozoa</taxon>
        <taxon>Arthropoda</taxon>
        <taxon>Hexapoda</taxon>
        <taxon>Insecta</taxon>
        <taxon>Pterygota</taxon>
        <taxon>Neoptera</taxon>
        <taxon>Endopterygota</taxon>
        <taxon>Diptera</taxon>
        <taxon>Brachycera</taxon>
        <taxon>Muscomorpha</taxon>
        <taxon>Tephritoidea</taxon>
        <taxon>Tephritidae</taxon>
        <taxon>Bactrocera</taxon>
        <taxon>Bactrocera</taxon>
    </lineage>
</organism>
<dbReference type="InterPro" id="IPR002893">
    <property type="entry name" value="Znf_MYND"/>
</dbReference>
<dbReference type="InterPro" id="IPR046341">
    <property type="entry name" value="SET_dom_sf"/>
</dbReference>
<evidence type="ECO:0000259" key="6">
    <source>
        <dbReference type="PROSITE" id="PS50865"/>
    </source>
</evidence>
<feature type="domain" description="MYND-type" evidence="6">
    <location>
        <begin position="7"/>
        <end position="44"/>
    </location>
</feature>
<dbReference type="PANTHER" id="PTHR46455">
    <property type="entry name" value="SET AND MYND DOMAIN CONTAINING, ARTHROPOD-SPECIFIC, MEMBER 4, ISOFORM A"/>
    <property type="match status" value="1"/>
</dbReference>
<dbReference type="Gene3D" id="6.10.140.2220">
    <property type="match status" value="2"/>
</dbReference>
<name>A0A0K8VTR0_BACLA</name>
<dbReference type="SUPFAM" id="SSF82199">
    <property type="entry name" value="SET domain"/>
    <property type="match status" value="1"/>
</dbReference>
<feature type="domain" description="SET" evidence="5">
    <location>
        <begin position="45"/>
        <end position="292"/>
    </location>
</feature>
<dbReference type="GO" id="GO:0008170">
    <property type="term" value="F:N-methyltransferase activity"/>
    <property type="evidence" value="ECO:0007669"/>
    <property type="project" value="UniProtKB-ARBA"/>
</dbReference>
<evidence type="ECO:0000259" key="5">
    <source>
        <dbReference type="PROSITE" id="PS50280"/>
    </source>
</evidence>
<dbReference type="Gene3D" id="1.10.220.160">
    <property type="match status" value="1"/>
</dbReference>
<keyword evidence="2 4" id="KW-0863">Zinc-finger</keyword>
<keyword evidence="1" id="KW-0479">Metal-binding</keyword>
<dbReference type="InterPro" id="IPR001214">
    <property type="entry name" value="SET_dom"/>
</dbReference>
<dbReference type="GO" id="GO:0008270">
    <property type="term" value="F:zinc ion binding"/>
    <property type="evidence" value="ECO:0007669"/>
    <property type="project" value="UniProtKB-KW"/>
</dbReference>
<dbReference type="GO" id="GO:0008757">
    <property type="term" value="F:S-adenosylmethionine-dependent methyltransferase activity"/>
    <property type="evidence" value="ECO:0007669"/>
    <property type="project" value="UniProtKB-ARBA"/>
</dbReference>
<dbReference type="AlphaFoldDB" id="A0A0K8VTR0"/>
<dbReference type="Pfam" id="PF00856">
    <property type="entry name" value="SET"/>
    <property type="match status" value="1"/>
</dbReference>
<evidence type="ECO:0000256" key="2">
    <source>
        <dbReference type="ARBA" id="ARBA00022771"/>
    </source>
</evidence>
<dbReference type="GO" id="GO:0008276">
    <property type="term" value="F:protein methyltransferase activity"/>
    <property type="evidence" value="ECO:0007669"/>
    <property type="project" value="UniProtKB-ARBA"/>
</dbReference>
<evidence type="ECO:0000313" key="7">
    <source>
        <dbReference type="EMBL" id="JAI42266.1"/>
    </source>
</evidence>
<reference evidence="7" key="1">
    <citation type="submission" date="2015-06" db="EMBL/GenBank/DDBJ databases">
        <authorList>
            <person name="Hoefler B.C."/>
            <person name="Straight P.D."/>
        </authorList>
    </citation>
    <scope>NUCLEOTIDE SEQUENCE</scope>
</reference>
<evidence type="ECO:0000256" key="1">
    <source>
        <dbReference type="ARBA" id="ARBA00022723"/>
    </source>
</evidence>
<dbReference type="InterPro" id="IPR053010">
    <property type="entry name" value="SET_SmydA-8"/>
</dbReference>
<evidence type="ECO:0000256" key="3">
    <source>
        <dbReference type="ARBA" id="ARBA00022833"/>
    </source>
</evidence>